<dbReference type="STRING" id="448.Lery_1580"/>
<evidence type="ECO:0000256" key="2">
    <source>
        <dbReference type="PROSITE-ProRule" id="PRU00409"/>
    </source>
</evidence>
<gene>
    <name evidence="5" type="ORF">Lery_1580</name>
</gene>
<dbReference type="GO" id="GO:0046872">
    <property type="term" value="F:metal ion binding"/>
    <property type="evidence" value="ECO:0007669"/>
    <property type="project" value="InterPro"/>
</dbReference>
<evidence type="ECO:0000313" key="5">
    <source>
        <dbReference type="EMBL" id="KTC97741.1"/>
    </source>
</evidence>
<dbReference type="Gene3D" id="3.30.470.20">
    <property type="entry name" value="ATP-grasp fold, B domain"/>
    <property type="match status" value="2"/>
</dbReference>
<organism evidence="5 6">
    <name type="scientific">Legionella erythra</name>
    <dbReference type="NCBI Taxonomy" id="448"/>
    <lineage>
        <taxon>Bacteria</taxon>
        <taxon>Pseudomonadati</taxon>
        <taxon>Pseudomonadota</taxon>
        <taxon>Gammaproteobacteria</taxon>
        <taxon>Legionellales</taxon>
        <taxon>Legionellaceae</taxon>
        <taxon>Legionella</taxon>
    </lineage>
</organism>
<dbReference type="RefSeq" id="WP_237759181.1">
    <property type="nucleotide sequence ID" value="NZ_CAAAHY010000016.1"/>
</dbReference>
<accession>A0A0W0TQ53</accession>
<dbReference type="PANTHER" id="PTHR21621:SF0">
    <property type="entry name" value="BETA-CITRYLGLUTAMATE SYNTHASE B-RELATED"/>
    <property type="match status" value="1"/>
</dbReference>
<dbReference type="InterPro" id="IPR011761">
    <property type="entry name" value="ATP-grasp"/>
</dbReference>
<dbReference type="InterPro" id="IPR013815">
    <property type="entry name" value="ATP_grasp_subdomain_1"/>
</dbReference>
<evidence type="ECO:0000313" key="6">
    <source>
        <dbReference type="Proteomes" id="UP000054773"/>
    </source>
</evidence>
<protein>
    <submittedName>
        <fullName evidence="5">UDP-N-acetylmuramyl tripeptide synthase</fullName>
    </submittedName>
</protein>
<dbReference type="Gene3D" id="3.30.1490.20">
    <property type="entry name" value="ATP-grasp fold, A domain"/>
    <property type="match status" value="1"/>
</dbReference>
<evidence type="ECO:0000256" key="3">
    <source>
        <dbReference type="SAM" id="Phobius"/>
    </source>
</evidence>
<keyword evidence="3" id="KW-1133">Transmembrane helix</keyword>
<keyword evidence="3" id="KW-0472">Membrane</keyword>
<dbReference type="PANTHER" id="PTHR21621">
    <property type="entry name" value="RIBOSOMAL PROTEIN S6 MODIFICATION PROTEIN"/>
    <property type="match status" value="1"/>
</dbReference>
<name>A0A0W0TQ53_LEGER</name>
<dbReference type="GO" id="GO:0009432">
    <property type="term" value="P:SOS response"/>
    <property type="evidence" value="ECO:0007669"/>
    <property type="project" value="TreeGrafter"/>
</dbReference>
<dbReference type="GO" id="GO:0018169">
    <property type="term" value="F:ribosomal S6-glutamic acid ligase activity"/>
    <property type="evidence" value="ECO:0007669"/>
    <property type="project" value="TreeGrafter"/>
</dbReference>
<dbReference type="GO" id="GO:0005524">
    <property type="term" value="F:ATP binding"/>
    <property type="evidence" value="ECO:0007669"/>
    <property type="project" value="UniProtKB-UniRule"/>
</dbReference>
<proteinExistence type="predicted"/>
<keyword evidence="6" id="KW-1185">Reference proteome</keyword>
<keyword evidence="1" id="KW-0464">Manganese</keyword>
<keyword evidence="2" id="KW-0547">Nucleotide-binding</keyword>
<dbReference type="Pfam" id="PF08443">
    <property type="entry name" value="RimK"/>
    <property type="match status" value="1"/>
</dbReference>
<evidence type="ECO:0000259" key="4">
    <source>
        <dbReference type="PROSITE" id="PS50975"/>
    </source>
</evidence>
<comment type="caution">
    <text evidence="5">The sequence shown here is derived from an EMBL/GenBank/DDBJ whole genome shotgun (WGS) entry which is preliminary data.</text>
</comment>
<dbReference type="InterPro" id="IPR013651">
    <property type="entry name" value="ATP-grasp_RimK-type"/>
</dbReference>
<keyword evidence="3" id="KW-0812">Transmembrane</keyword>
<dbReference type="GO" id="GO:0005737">
    <property type="term" value="C:cytoplasm"/>
    <property type="evidence" value="ECO:0007669"/>
    <property type="project" value="TreeGrafter"/>
</dbReference>
<sequence length="364" mass="41185">MHTSVDLNYNKNTLAYYQSAKELLLPAELVEDIEGVAVQLGKRTYYFRGGETPFNNSCSANIASNKYCANKMLERAGIPVPKATAIHVDDFHNGLLEEVIADLSFPLVVKPSKEGRLGRDVVCNIQTMDQLKAFMEDIFPAYEFLSIEEFHGNLNSYRVLMFRQRILGVVRRYPAHVIGDGQHTISELVELANAERARLSDTLKPIQIDGECQIRLSELGMSINDIPKLNERVDLCYTCNATRGGTYETIKTRVCRENRRLLKKAAATLNLAVAGLDIECVDLTIPIEESGGVIIEANPAPSVRIHETPQKGKARQVTKIIVRSLIYRHPLSYLHVLYKHNRTAFYVRSLILLPILYFFYRKLI</sequence>
<dbReference type="Proteomes" id="UP000054773">
    <property type="component" value="Unassembled WGS sequence"/>
</dbReference>
<reference evidence="5 6" key="1">
    <citation type="submission" date="2015-11" db="EMBL/GenBank/DDBJ databases">
        <title>Genomic analysis of 38 Legionella species identifies large and diverse effector repertoires.</title>
        <authorList>
            <person name="Burstein D."/>
            <person name="Amaro F."/>
            <person name="Zusman T."/>
            <person name="Lifshitz Z."/>
            <person name="Cohen O."/>
            <person name="Gilbert J.A."/>
            <person name="Pupko T."/>
            <person name="Shuman H.A."/>
            <person name="Segal G."/>
        </authorList>
    </citation>
    <scope>NUCLEOTIDE SEQUENCE [LARGE SCALE GENOMIC DNA]</scope>
    <source>
        <strain evidence="5 6">SE-32A-C8</strain>
    </source>
</reference>
<keyword evidence="2" id="KW-0067">ATP-binding</keyword>
<dbReference type="SUPFAM" id="SSF56059">
    <property type="entry name" value="Glutathione synthetase ATP-binding domain-like"/>
    <property type="match status" value="1"/>
</dbReference>
<dbReference type="PROSITE" id="PS50975">
    <property type="entry name" value="ATP_GRASP"/>
    <property type="match status" value="1"/>
</dbReference>
<dbReference type="EMBL" id="LNYA01000024">
    <property type="protein sequence ID" value="KTC97741.1"/>
    <property type="molecule type" value="Genomic_DNA"/>
</dbReference>
<dbReference type="PATRIC" id="fig|448.7.peg.1648"/>
<evidence type="ECO:0000256" key="1">
    <source>
        <dbReference type="ARBA" id="ARBA00023211"/>
    </source>
</evidence>
<dbReference type="AlphaFoldDB" id="A0A0W0TQ53"/>
<feature type="domain" description="ATP-grasp" evidence="4">
    <location>
        <begin position="70"/>
        <end position="326"/>
    </location>
</feature>
<feature type="transmembrane region" description="Helical" evidence="3">
    <location>
        <begin position="343"/>
        <end position="360"/>
    </location>
</feature>